<gene>
    <name evidence="3" type="ORF">GCM10010319_60010</name>
</gene>
<accession>A0ABN0XVT0</accession>
<reference evidence="3 4" key="1">
    <citation type="journal article" date="2019" name="Int. J. Syst. Evol. Microbiol.">
        <title>The Global Catalogue of Microorganisms (GCM) 10K type strain sequencing project: providing services to taxonomists for standard genome sequencing and annotation.</title>
        <authorList>
            <consortium name="The Broad Institute Genomics Platform"/>
            <consortium name="The Broad Institute Genome Sequencing Center for Infectious Disease"/>
            <person name="Wu L."/>
            <person name="Ma J."/>
        </authorList>
    </citation>
    <scope>NUCLEOTIDE SEQUENCE [LARGE SCALE GENOMIC DNA]</scope>
    <source>
        <strain evidence="3 4">JCM 4565</strain>
    </source>
</reference>
<feature type="transmembrane region" description="Helical" evidence="1">
    <location>
        <begin position="128"/>
        <end position="145"/>
    </location>
</feature>
<feature type="transmembrane region" description="Helical" evidence="1">
    <location>
        <begin position="157"/>
        <end position="178"/>
    </location>
</feature>
<comment type="caution">
    <text evidence="3">The sequence shown here is derived from an EMBL/GenBank/DDBJ whole genome shotgun (WGS) entry which is preliminary data.</text>
</comment>
<evidence type="ECO:0000256" key="1">
    <source>
        <dbReference type="SAM" id="Phobius"/>
    </source>
</evidence>
<dbReference type="InterPro" id="IPR036938">
    <property type="entry name" value="PAP2/HPO_sf"/>
</dbReference>
<feature type="transmembrane region" description="Helical" evidence="1">
    <location>
        <begin position="56"/>
        <end position="75"/>
    </location>
</feature>
<dbReference type="Pfam" id="PF01569">
    <property type="entry name" value="PAP2"/>
    <property type="match status" value="1"/>
</dbReference>
<feature type="transmembrane region" description="Helical" evidence="1">
    <location>
        <begin position="95"/>
        <end position="116"/>
    </location>
</feature>
<protein>
    <submittedName>
        <fullName evidence="3">Phosphatase PAP2 family protein</fullName>
    </submittedName>
</protein>
<dbReference type="Gene3D" id="1.20.144.10">
    <property type="entry name" value="Phosphatidic acid phosphatase type 2/haloperoxidase"/>
    <property type="match status" value="1"/>
</dbReference>
<dbReference type="EMBL" id="BAAABW010000029">
    <property type="protein sequence ID" value="GAA0373571.1"/>
    <property type="molecule type" value="Genomic_DNA"/>
</dbReference>
<keyword evidence="1" id="KW-0812">Transmembrane</keyword>
<keyword evidence="1" id="KW-0472">Membrane</keyword>
<dbReference type="InterPro" id="IPR000326">
    <property type="entry name" value="PAP2/HPO"/>
</dbReference>
<evidence type="ECO:0000259" key="2">
    <source>
        <dbReference type="Pfam" id="PF01569"/>
    </source>
</evidence>
<keyword evidence="1" id="KW-1133">Transmembrane helix</keyword>
<dbReference type="SUPFAM" id="SSF48317">
    <property type="entry name" value="Acid phosphatase/Vanadium-dependent haloperoxidase"/>
    <property type="match status" value="1"/>
</dbReference>
<evidence type="ECO:0000313" key="4">
    <source>
        <dbReference type="Proteomes" id="UP001500063"/>
    </source>
</evidence>
<feature type="domain" description="Phosphatidic acid phosphatase type 2/haloperoxidase" evidence="2">
    <location>
        <begin position="59"/>
        <end position="171"/>
    </location>
</feature>
<dbReference type="RefSeq" id="WP_344122825.1">
    <property type="nucleotide sequence ID" value="NZ_BAAABW010000029.1"/>
</dbReference>
<feature type="transmembrane region" description="Helical" evidence="1">
    <location>
        <begin position="20"/>
        <end position="44"/>
    </location>
</feature>
<organism evidence="3 4">
    <name type="scientific">Streptomyces blastmyceticus</name>
    <dbReference type="NCBI Taxonomy" id="68180"/>
    <lineage>
        <taxon>Bacteria</taxon>
        <taxon>Bacillati</taxon>
        <taxon>Actinomycetota</taxon>
        <taxon>Actinomycetes</taxon>
        <taxon>Kitasatosporales</taxon>
        <taxon>Streptomycetaceae</taxon>
        <taxon>Streptomyces</taxon>
    </lineage>
</organism>
<name>A0ABN0XVT0_9ACTN</name>
<evidence type="ECO:0000313" key="3">
    <source>
        <dbReference type="EMBL" id="GAA0373571.1"/>
    </source>
</evidence>
<sequence length="204" mass="21016">MRALDERAGRAVSGSSLPGGAAHFFADLGNTTVALPVLAVAMAVSALRAPGPRRWWPPLCAALTMAAVPALVVPFKNAVARPGPAAMAGAHDGFFPSGHTATTAVAYGAAALLFLLPRPGLARGRWRAVVVASYAVGNAAVGVGLVRCGFHWPLDVLGSWCLSGVLLWGLALALSHPARACRLRLRRRGTRRPRASTAPGPPGP</sequence>
<keyword evidence="4" id="KW-1185">Reference proteome</keyword>
<dbReference type="Proteomes" id="UP001500063">
    <property type="component" value="Unassembled WGS sequence"/>
</dbReference>
<proteinExistence type="predicted"/>